<reference evidence="2 3" key="1">
    <citation type="submission" date="2020-07" db="EMBL/GenBank/DDBJ databases">
        <title>Complete genome and description of Chryseobacterium manosquense strain Marseille-Q2069 sp. nov.</title>
        <authorList>
            <person name="Boxberger M."/>
        </authorList>
    </citation>
    <scope>NUCLEOTIDE SEQUENCE [LARGE SCALE GENOMIC DNA]</scope>
    <source>
        <strain evidence="2 3">Marseille-Q2069</strain>
    </source>
</reference>
<dbReference type="RefSeq" id="WP_188322170.1">
    <property type="nucleotide sequence ID" value="NZ_CP060203.1"/>
</dbReference>
<sequence length="66" mass="7516">MSKKAINRLKVILAEKNVSSKWLAEQLGKNEATISRWCTNEVQPPLKTFVQIAEKLDVKLTSLFND</sequence>
<evidence type="ECO:0000313" key="2">
    <source>
        <dbReference type="EMBL" id="QNS42667.1"/>
    </source>
</evidence>
<dbReference type="Gene3D" id="1.10.260.40">
    <property type="entry name" value="lambda repressor-like DNA-binding domains"/>
    <property type="match status" value="1"/>
</dbReference>
<evidence type="ECO:0000313" key="3">
    <source>
        <dbReference type="Proteomes" id="UP000516438"/>
    </source>
</evidence>
<dbReference type="SUPFAM" id="SSF47413">
    <property type="entry name" value="lambda repressor-like DNA-binding domains"/>
    <property type="match status" value="1"/>
</dbReference>
<dbReference type="AlphaFoldDB" id="A0A7H1E0A9"/>
<dbReference type="SMART" id="SM00530">
    <property type="entry name" value="HTH_XRE"/>
    <property type="match status" value="1"/>
</dbReference>
<feature type="domain" description="HTH cro/C1-type" evidence="1">
    <location>
        <begin position="9"/>
        <end position="63"/>
    </location>
</feature>
<dbReference type="KEGG" id="cmaq:H0S70_01305"/>
<dbReference type="CDD" id="cd00093">
    <property type="entry name" value="HTH_XRE"/>
    <property type="match status" value="1"/>
</dbReference>
<name>A0A7H1E0A9_9FLAO</name>
<dbReference type="EMBL" id="CP060203">
    <property type="protein sequence ID" value="QNS42667.1"/>
    <property type="molecule type" value="Genomic_DNA"/>
</dbReference>
<keyword evidence="3" id="KW-1185">Reference proteome</keyword>
<protein>
    <submittedName>
        <fullName evidence="2">Helix-turn-helix transcriptional regulator</fullName>
    </submittedName>
</protein>
<proteinExistence type="predicted"/>
<organism evidence="2 3">
    <name type="scientific">Chryseobacterium manosquense</name>
    <dbReference type="NCBI Taxonomy" id="2754694"/>
    <lineage>
        <taxon>Bacteria</taxon>
        <taxon>Pseudomonadati</taxon>
        <taxon>Bacteroidota</taxon>
        <taxon>Flavobacteriia</taxon>
        <taxon>Flavobacteriales</taxon>
        <taxon>Weeksellaceae</taxon>
        <taxon>Chryseobacterium group</taxon>
        <taxon>Chryseobacterium</taxon>
    </lineage>
</organism>
<evidence type="ECO:0000259" key="1">
    <source>
        <dbReference type="PROSITE" id="PS50943"/>
    </source>
</evidence>
<dbReference type="InterPro" id="IPR001387">
    <property type="entry name" value="Cro/C1-type_HTH"/>
</dbReference>
<dbReference type="InterPro" id="IPR010982">
    <property type="entry name" value="Lambda_DNA-bd_dom_sf"/>
</dbReference>
<dbReference type="Proteomes" id="UP000516438">
    <property type="component" value="Chromosome"/>
</dbReference>
<dbReference type="Pfam" id="PF13443">
    <property type="entry name" value="HTH_26"/>
    <property type="match status" value="1"/>
</dbReference>
<dbReference type="PROSITE" id="PS50943">
    <property type="entry name" value="HTH_CROC1"/>
    <property type="match status" value="1"/>
</dbReference>
<accession>A0A7H1E0A9</accession>
<dbReference type="GO" id="GO:0003677">
    <property type="term" value="F:DNA binding"/>
    <property type="evidence" value="ECO:0007669"/>
    <property type="project" value="InterPro"/>
</dbReference>
<gene>
    <name evidence="2" type="ORF">H0S70_01305</name>
</gene>